<sequence>MLFYSCLVIVIVAVAVVTGSHHDYHRPDKKHRYKQEKPVRVVPFGQYSSSSYQLCNGPVVFNNQDGNTLTYVRGGDSKFGGQKPGIFLTLGFGLASGSTRGEVHLWRRYNGVDLPYSNAIQTVENGNSYVLPTFGILDYSVGHQETFVMSTTRKNEVGLIAKQPVNQEPLIPSITHLAIRLDDGTKQIPYAQLYSTQSQGISDSNAHEITFDVGQTSLQGITLSSDDLTTITFSETGLYYVQAAAHVGGSGATASGNVHLWSRLNNVDIANSNTIQTVIDGSKSVVISQGIMVVQAGDTMELVFSSTSDSVGLVADFPKGEPANPSAAVSIGMIANSENLMKTPYTQLSSSVNQFVDDCSNEAQIVQFDVTGATIQRMIYDTSDRSLVFEERGTYFIIAAVQIGSETGNNETGSLDLWMRLNGIDIPDSNAQQAFPNAGTAVLPNALAIEVKAGDRLQILFSSTNKRLGLIGTTVADESYVPSIIFTAFKAMNTRS</sequence>
<dbReference type="EMBL" id="CAJNOQ010029413">
    <property type="protein sequence ID" value="CAF1568572.1"/>
    <property type="molecule type" value="Genomic_DNA"/>
</dbReference>
<keyword evidence="1" id="KW-0732">Signal</keyword>
<dbReference type="EMBL" id="CAJOBC010095233">
    <property type="protein sequence ID" value="CAF4431229.1"/>
    <property type="molecule type" value="Genomic_DNA"/>
</dbReference>
<organism evidence="2 4">
    <name type="scientific">Didymodactylos carnosus</name>
    <dbReference type="NCBI Taxonomy" id="1234261"/>
    <lineage>
        <taxon>Eukaryota</taxon>
        <taxon>Metazoa</taxon>
        <taxon>Spiralia</taxon>
        <taxon>Gnathifera</taxon>
        <taxon>Rotifera</taxon>
        <taxon>Eurotatoria</taxon>
        <taxon>Bdelloidea</taxon>
        <taxon>Philodinida</taxon>
        <taxon>Philodinidae</taxon>
        <taxon>Didymodactylos</taxon>
    </lineage>
</organism>
<dbReference type="AlphaFoldDB" id="A0A815YCS2"/>
<dbReference type="Proteomes" id="UP000681722">
    <property type="component" value="Unassembled WGS sequence"/>
</dbReference>
<dbReference type="InterPro" id="IPR008983">
    <property type="entry name" value="Tumour_necrosis_fac-like_dom"/>
</dbReference>
<name>A0A815YCS2_9BILA</name>
<proteinExistence type="predicted"/>
<gene>
    <name evidence="2" type="ORF">GPM918_LOCUS40238</name>
    <name evidence="3" type="ORF">SRO942_LOCUS41170</name>
</gene>
<dbReference type="OrthoDB" id="10035267at2759"/>
<dbReference type="Gene3D" id="2.60.120.40">
    <property type="match status" value="1"/>
</dbReference>
<evidence type="ECO:0000313" key="2">
    <source>
        <dbReference type="EMBL" id="CAF1568572.1"/>
    </source>
</evidence>
<comment type="caution">
    <text evidence="2">The sequence shown here is derived from an EMBL/GenBank/DDBJ whole genome shotgun (WGS) entry which is preliminary data.</text>
</comment>
<evidence type="ECO:0000313" key="4">
    <source>
        <dbReference type="Proteomes" id="UP000663829"/>
    </source>
</evidence>
<protein>
    <submittedName>
        <fullName evidence="2">Uncharacterized protein</fullName>
    </submittedName>
</protein>
<reference evidence="2" key="1">
    <citation type="submission" date="2021-02" db="EMBL/GenBank/DDBJ databases">
        <authorList>
            <person name="Nowell W R."/>
        </authorList>
    </citation>
    <scope>NUCLEOTIDE SEQUENCE</scope>
</reference>
<dbReference type="Proteomes" id="UP000663829">
    <property type="component" value="Unassembled WGS sequence"/>
</dbReference>
<feature type="signal peptide" evidence="1">
    <location>
        <begin position="1"/>
        <end position="19"/>
    </location>
</feature>
<keyword evidence="4" id="KW-1185">Reference proteome</keyword>
<feature type="chain" id="PRO_5036229310" evidence="1">
    <location>
        <begin position="20"/>
        <end position="496"/>
    </location>
</feature>
<accession>A0A815YCS2</accession>
<evidence type="ECO:0000256" key="1">
    <source>
        <dbReference type="SAM" id="SignalP"/>
    </source>
</evidence>
<evidence type="ECO:0000313" key="3">
    <source>
        <dbReference type="EMBL" id="CAF4431229.1"/>
    </source>
</evidence>